<dbReference type="VEuPathDB" id="ToxoDB:BESB_026640"/>
<dbReference type="AlphaFoldDB" id="A0A2A9M8I0"/>
<keyword evidence="2" id="KW-1133">Transmembrane helix</keyword>
<dbReference type="KEGG" id="bbes:BESB_026640"/>
<evidence type="ECO:0000313" key="4">
    <source>
        <dbReference type="Proteomes" id="UP000224006"/>
    </source>
</evidence>
<reference evidence="3 4" key="1">
    <citation type="submission" date="2017-09" db="EMBL/GenBank/DDBJ databases">
        <title>Genome sequencing of Besnoitia besnoiti strain Bb-Ger1.</title>
        <authorList>
            <person name="Schares G."/>
            <person name="Venepally P."/>
            <person name="Lorenzi H.A."/>
        </authorList>
    </citation>
    <scope>NUCLEOTIDE SEQUENCE [LARGE SCALE GENOMIC DNA]</scope>
    <source>
        <strain evidence="3 4">Bb-Ger1</strain>
    </source>
</reference>
<dbReference type="GeneID" id="40307716"/>
<protein>
    <recommendedName>
        <fullName evidence="5">Transmembrane protein</fullName>
    </recommendedName>
</protein>
<comment type="caution">
    <text evidence="3">The sequence shown here is derived from an EMBL/GenBank/DDBJ whole genome shotgun (WGS) entry which is preliminary data.</text>
</comment>
<dbReference type="RefSeq" id="XP_029215699.1">
    <property type="nucleotide sequence ID" value="XM_029361344.1"/>
</dbReference>
<keyword evidence="2" id="KW-0472">Membrane</keyword>
<keyword evidence="4" id="KW-1185">Reference proteome</keyword>
<organism evidence="3 4">
    <name type="scientific">Besnoitia besnoiti</name>
    <name type="common">Apicomplexan protozoan</name>
    <dbReference type="NCBI Taxonomy" id="94643"/>
    <lineage>
        <taxon>Eukaryota</taxon>
        <taxon>Sar</taxon>
        <taxon>Alveolata</taxon>
        <taxon>Apicomplexa</taxon>
        <taxon>Conoidasida</taxon>
        <taxon>Coccidia</taxon>
        <taxon>Eucoccidiorida</taxon>
        <taxon>Eimeriorina</taxon>
        <taxon>Sarcocystidae</taxon>
        <taxon>Besnoitia</taxon>
    </lineage>
</organism>
<feature type="region of interest" description="Disordered" evidence="1">
    <location>
        <begin position="431"/>
        <end position="489"/>
    </location>
</feature>
<feature type="region of interest" description="Disordered" evidence="1">
    <location>
        <begin position="1"/>
        <end position="63"/>
    </location>
</feature>
<proteinExistence type="predicted"/>
<keyword evidence="2" id="KW-0812">Transmembrane</keyword>
<evidence type="ECO:0000313" key="3">
    <source>
        <dbReference type="EMBL" id="PFH31690.1"/>
    </source>
</evidence>
<sequence length="568" mass="61190">MERARLRRVPFRAMARTASPDIRPGDEGQAPIDAASLAADSRPLPSSDHRSKRRGQLRKSAAATAEGANGRAALLVAMLVAASAAVYRFMLCRATLAVERGAQGTSSGVGPQSRRRLAAGNGEDGGEDGDADSACRQLAAIEAAALRDVLVDAYVDHLRANYVGSGMGELEATMRAVEEATVVSDDALKETRAWVVALGNSEELSRKIQEELVMPADAEMRALTGDQLEVGETFLSAPFSPESGGPSRGYYETRQAGWLSSGLSPLDLDSVNPPADSEWGKAISDRLEKNISREAQRLAVIHMGQHTRSARDKVARSWFPTDKELEKSIRKLLISSGAEAFEAVVAAQLLASPALRLFAKGLEKQEQSALWGVTAAQEVTMLSEKENWSHEEFERKLKERLGTPPPPSWDVGPSDELLVWIGQTVLGAQVAEAEETEAPSRATAPDGPDATPSRASPDESSEGTQGLRDPQMPAQAATADRQESASVVSQGMEQAFTRAELNALEVLMPDLRAVVQQALSTVEEAPTAEETADQIKVVVFYTVGEREFIRAHERQVKITARHPLAEEQ</sequence>
<evidence type="ECO:0008006" key="5">
    <source>
        <dbReference type="Google" id="ProtNLM"/>
    </source>
</evidence>
<dbReference type="Proteomes" id="UP000224006">
    <property type="component" value="Unassembled WGS sequence"/>
</dbReference>
<feature type="compositionally biased region" description="Basic residues" evidence="1">
    <location>
        <begin position="1"/>
        <end position="10"/>
    </location>
</feature>
<gene>
    <name evidence="3" type="ORF">BESB_026640</name>
</gene>
<evidence type="ECO:0000256" key="2">
    <source>
        <dbReference type="SAM" id="Phobius"/>
    </source>
</evidence>
<dbReference type="EMBL" id="NWUJ01000014">
    <property type="protein sequence ID" value="PFH31690.1"/>
    <property type="molecule type" value="Genomic_DNA"/>
</dbReference>
<feature type="transmembrane region" description="Helical" evidence="2">
    <location>
        <begin position="72"/>
        <end position="90"/>
    </location>
</feature>
<feature type="region of interest" description="Disordered" evidence="1">
    <location>
        <begin position="102"/>
        <end position="131"/>
    </location>
</feature>
<accession>A0A2A9M8I0</accession>
<name>A0A2A9M8I0_BESBE</name>
<evidence type="ECO:0000256" key="1">
    <source>
        <dbReference type="SAM" id="MobiDB-lite"/>
    </source>
</evidence>